<dbReference type="PROSITE" id="PS50020">
    <property type="entry name" value="WW_DOMAIN_2"/>
    <property type="match status" value="1"/>
</dbReference>
<accession>A0AAV6YCI1</accession>
<sequence>FQSYPQPGLQYMPGQQIYAQHPQGVVVQQAPPVAALVPPGQPPAMQQPDMGLGPNNIMDLPPPSPPKPKTIVLPPHWKTARDPEGKIYYYHVITRQTQWDPPSWDSPGEEVAAMDHEAEMDLGTPTYDENPMKVKRVGVRVTELRGQGDRTEGSGCYRCQGWSRRHMSHENRN</sequence>
<dbReference type="InterPro" id="IPR042294">
    <property type="entry name" value="SETD2_animal"/>
</dbReference>
<name>A0AAV6YCI1_ENGPU</name>
<dbReference type="GO" id="GO:0005634">
    <property type="term" value="C:nucleus"/>
    <property type="evidence" value="ECO:0007669"/>
    <property type="project" value="TreeGrafter"/>
</dbReference>
<keyword evidence="3" id="KW-1185">Reference proteome</keyword>
<dbReference type="InterPro" id="IPR036020">
    <property type="entry name" value="WW_dom_sf"/>
</dbReference>
<dbReference type="InterPro" id="IPR001202">
    <property type="entry name" value="WW_dom"/>
</dbReference>
<proteinExistence type="predicted"/>
<protein>
    <recommendedName>
        <fullName evidence="1">WW domain-containing protein</fullName>
    </recommendedName>
</protein>
<dbReference type="Gene3D" id="2.20.70.10">
    <property type="match status" value="1"/>
</dbReference>
<feature type="non-terminal residue" evidence="2">
    <location>
        <position position="1"/>
    </location>
</feature>
<dbReference type="AlphaFoldDB" id="A0AAV6YCI1"/>
<reference evidence="2" key="1">
    <citation type="thesis" date="2020" institute="ProQuest LLC" country="789 East Eisenhower Parkway, Ann Arbor, MI, USA">
        <title>Comparative Genomics and Chromosome Evolution.</title>
        <authorList>
            <person name="Mudd A.B."/>
        </authorList>
    </citation>
    <scope>NUCLEOTIDE SEQUENCE</scope>
    <source>
        <strain evidence="2">237g6f4</strain>
        <tissue evidence="2">Blood</tissue>
    </source>
</reference>
<organism evidence="2 3">
    <name type="scientific">Engystomops pustulosus</name>
    <name type="common">Tungara frog</name>
    <name type="synonym">Physalaemus pustulosus</name>
    <dbReference type="NCBI Taxonomy" id="76066"/>
    <lineage>
        <taxon>Eukaryota</taxon>
        <taxon>Metazoa</taxon>
        <taxon>Chordata</taxon>
        <taxon>Craniata</taxon>
        <taxon>Vertebrata</taxon>
        <taxon>Euteleostomi</taxon>
        <taxon>Amphibia</taxon>
        <taxon>Batrachia</taxon>
        <taxon>Anura</taxon>
        <taxon>Neobatrachia</taxon>
        <taxon>Hyloidea</taxon>
        <taxon>Leptodactylidae</taxon>
        <taxon>Leiuperinae</taxon>
        <taxon>Engystomops</taxon>
    </lineage>
</organism>
<dbReference type="PROSITE" id="PS01159">
    <property type="entry name" value="WW_DOMAIN_1"/>
    <property type="match status" value="1"/>
</dbReference>
<dbReference type="SMART" id="SM00456">
    <property type="entry name" value="WW"/>
    <property type="match status" value="1"/>
</dbReference>
<dbReference type="PANTHER" id="PTHR46711">
    <property type="entry name" value="HISTONE-LYSINE N-METHYLTRANSFERASE SETD2"/>
    <property type="match status" value="1"/>
</dbReference>
<comment type="caution">
    <text evidence="2">The sequence shown here is derived from an EMBL/GenBank/DDBJ whole genome shotgun (WGS) entry which is preliminary data.</text>
</comment>
<evidence type="ECO:0000313" key="2">
    <source>
        <dbReference type="EMBL" id="KAG8535057.1"/>
    </source>
</evidence>
<evidence type="ECO:0000259" key="1">
    <source>
        <dbReference type="PROSITE" id="PS50020"/>
    </source>
</evidence>
<gene>
    <name evidence="2" type="ORF">GDO81_029565</name>
</gene>
<dbReference type="GO" id="GO:0046975">
    <property type="term" value="F:histone H3K36 methyltransferase activity"/>
    <property type="evidence" value="ECO:0007669"/>
    <property type="project" value="InterPro"/>
</dbReference>
<dbReference type="PANTHER" id="PTHR46711:SF1">
    <property type="entry name" value="HISTONE-LYSINE N-METHYLTRANSFERASE SETD2"/>
    <property type="match status" value="1"/>
</dbReference>
<dbReference type="Pfam" id="PF00397">
    <property type="entry name" value="WW"/>
    <property type="match status" value="1"/>
</dbReference>
<dbReference type="GO" id="GO:0005694">
    <property type="term" value="C:chromosome"/>
    <property type="evidence" value="ECO:0007669"/>
    <property type="project" value="TreeGrafter"/>
</dbReference>
<dbReference type="CDD" id="cd00201">
    <property type="entry name" value="WW"/>
    <property type="match status" value="1"/>
</dbReference>
<dbReference type="SUPFAM" id="SSF51045">
    <property type="entry name" value="WW domain"/>
    <property type="match status" value="1"/>
</dbReference>
<dbReference type="EMBL" id="WNYA01080471">
    <property type="protein sequence ID" value="KAG8535057.1"/>
    <property type="molecule type" value="Genomic_DNA"/>
</dbReference>
<feature type="domain" description="WW" evidence="1">
    <location>
        <begin position="71"/>
        <end position="104"/>
    </location>
</feature>
<evidence type="ECO:0000313" key="3">
    <source>
        <dbReference type="Proteomes" id="UP000824782"/>
    </source>
</evidence>
<dbReference type="GO" id="GO:0010468">
    <property type="term" value="P:regulation of gene expression"/>
    <property type="evidence" value="ECO:0007669"/>
    <property type="project" value="TreeGrafter"/>
</dbReference>
<dbReference type="Proteomes" id="UP000824782">
    <property type="component" value="Unassembled WGS sequence"/>
</dbReference>